<keyword evidence="2" id="KW-0488">Methylation</keyword>
<dbReference type="RefSeq" id="WP_012414935.1">
    <property type="nucleotide sequence ID" value="NC_010644.1"/>
</dbReference>
<protein>
    <submittedName>
        <fullName evidence="7">PilE-like protein</fullName>
    </submittedName>
</protein>
<evidence type="ECO:0000256" key="6">
    <source>
        <dbReference type="SAM" id="Phobius"/>
    </source>
</evidence>
<reference evidence="7 8" key="1">
    <citation type="journal article" date="2009" name="Appl. Environ. Microbiol.">
        <title>Genomic analysis of 'Elusimicrobium minutum,' the first cultivated representative of the phylum 'Elusimicrobia' (formerly termite group 1).</title>
        <authorList>
            <person name="Herlemann D.P.R."/>
            <person name="Geissinger O."/>
            <person name="Ikeda-Ohtsubo W."/>
            <person name="Kunin V."/>
            <person name="Sun H."/>
            <person name="Lapidus A."/>
            <person name="Hugenholtz P."/>
            <person name="Brune A."/>
        </authorList>
    </citation>
    <scope>NUCLEOTIDE SEQUENCE [LARGE SCALE GENOMIC DNA]</scope>
    <source>
        <strain evidence="7 8">Pei191</strain>
    </source>
</reference>
<organism evidence="7 8">
    <name type="scientific">Elusimicrobium minutum (strain Pei191)</name>
    <dbReference type="NCBI Taxonomy" id="445932"/>
    <lineage>
        <taxon>Bacteria</taxon>
        <taxon>Pseudomonadati</taxon>
        <taxon>Elusimicrobiota</taxon>
        <taxon>Elusimicrobia</taxon>
        <taxon>Elusimicrobiales</taxon>
        <taxon>Elusimicrobiaceae</taxon>
        <taxon>Elusimicrobium</taxon>
    </lineage>
</organism>
<dbReference type="InterPro" id="IPR012902">
    <property type="entry name" value="N_methyl_site"/>
</dbReference>
<gene>
    <name evidence="7" type="ordered locus">Emin_0765</name>
</gene>
<dbReference type="EMBL" id="CP001055">
    <property type="protein sequence ID" value="ACC98320.1"/>
    <property type="molecule type" value="Genomic_DNA"/>
</dbReference>
<accession>B2KCS4</accession>
<dbReference type="NCBIfam" id="TIGR02532">
    <property type="entry name" value="IV_pilin_GFxxxE"/>
    <property type="match status" value="1"/>
</dbReference>
<dbReference type="PROSITE" id="PS00409">
    <property type="entry name" value="PROKAR_NTER_METHYL"/>
    <property type="match status" value="1"/>
</dbReference>
<evidence type="ECO:0000256" key="2">
    <source>
        <dbReference type="ARBA" id="ARBA00022481"/>
    </source>
</evidence>
<evidence type="ECO:0000256" key="3">
    <source>
        <dbReference type="ARBA" id="ARBA00022692"/>
    </source>
</evidence>
<keyword evidence="3 6" id="KW-0812">Transmembrane</keyword>
<dbReference type="Gene3D" id="3.30.700.10">
    <property type="entry name" value="Glycoprotein, Type 4 Pilin"/>
    <property type="match status" value="1"/>
</dbReference>
<dbReference type="AlphaFoldDB" id="B2KCS4"/>
<dbReference type="PANTHER" id="PTHR30093:SF44">
    <property type="entry name" value="TYPE II SECRETION SYSTEM CORE PROTEIN G"/>
    <property type="match status" value="1"/>
</dbReference>
<name>B2KCS4_ELUMP</name>
<dbReference type="SUPFAM" id="SSF54523">
    <property type="entry name" value="Pili subunits"/>
    <property type="match status" value="1"/>
</dbReference>
<keyword evidence="8" id="KW-1185">Reference proteome</keyword>
<dbReference type="Pfam" id="PF07963">
    <property type="entry name" value="N_methyl"/>
    <property type="match status" value="1"/>
</dbReference>
<dbReference type="GO" id="GO:0016020">
    <property type="term" value="C:membrane"/>
    <property type="evidence" value="ECO:0007669"/>
    <property type="project" value="UniProtKB-SubCell"/>
</dbReference>
<dbReference type="Proteomes" id="UP000001029">
    <property type="component" value="Chromosome"/>
</dbReference>
<dbReference type="HOGENOM" id="CLU_091705_3_0_0"/>
<feature type="transmembrane region" description="Helical" evidence="6">
    <location>
        <begin position="7"/>
        <end position="28"/>
    </location>
</feature>
<evidence type="ECO:0000256" key="4">
    <source>
        <dbReference type="ARBA" id="ARBA00022989"/>
    </source>
</evidence>
<keyword evidence="5 6" id="KW-0472">Membrane</keyword>
<evidence type="ECO:0000313" key="7">
    <source>
        <dbReference type="EMBL" id="ACC98320.1"/>
    </source>
</evidence>
<evidence type="ECO:0000256" key="1">
    <source>
        <dbReference type="ARBA" id="ARBA00004167"/>
    </source>
</evidence>
<dbReference type="STRING" id="445932.Emin_0765"/>
<evidence type="ECO:0000313" key="8">
    <source>
        <dbReference type="Proteomes" id="UP000001029"/>
    </source>
</evidence>
<dbReference type="PANTHER" id="PTHR30093">
    <property type="entry name" value="GENERAL SECRETION PATHWAY PROTEIN G"/>
    <property type="match status" value="1"/>
</dbReference>
<sequence length="170" mass="18875">MKKGFTLIELLVVVLIIGILAAIALPQYNLAVEKARVTEALVLGKAIKDAQDRYYLAEGKYATAFDMLDIDLPAKNIISANEIVVNKLQLRMDGKSHIFIREAGKNSYDGKYWIDVRYTNAEDFENIFNASHRGVITCSTRMGAGSFGDKLCKSMGGKLFNTSDGIRYIL</sequence>
<evidence type="ECO:0000256" key="5">
    <source>
        <dbReference type="ARBA" id="ARBA00023136"/>
    </source>
</evidence>
<proteinExistence type="predicted"/>
<dbReference type="KEGG" id="emi:Emin_0765"/>
<comment type="subcellular location">
    <subcellularLocation>
        <location evidence="1">Membrane</location>
        <topology evidence="1">Single-pass membrane protein</topology>
    </subcellularLocation>
</comment>
<dbReference type="InterPro" id="IPR045584">
    <property type="entry name" value="Pilin-like"/>
</dbReference>
<keyword evidence="4 6" id="KW-1133">Transmembrane helix</keyword>